<keyword evidence="5 11" id="KW-0378">Hydrolase</keyword>
<dbReference type="Pfam" id="PF00493">
    <property type="entry name" value="MCM"/>
    <property type="match status" value="1"/>
</dbReference>
<keyword evidence="9" id="KW-0539">Nucleus</keyword>
<dbReference type="InterPro" id="IPR027417">
    <property type="entry name" value="P-loop_NTPase"/>
</dbReference>
<dbReference type="InterPro" id="IPR031327">
    <property type="entry name" value="MCM"/>
</dbReference>
<dbReference type="GO" id="GO:1990518">
    <property type="term" value="F:single-stranded 3'-5' DNA helicase activity"/>
    <property type="evidence" value="ECO:0007669"/>
    <property type="project" value="TreeGrafter"/>
</dbReference>
<dbReference type="Pfam" id="PF17855">
    <property type="entry name" value="MCM_lid"/>
    <property type="match status" value="1"/>
</dbReference>
<evidence type="ECO:0000256" key="12">
    <source>
        <dbReference type="SAM" id="MobiDB-lite"/>
    </source>
</evidence>
<dbReference type="FunFam" id="2.20.28.10:FF:000003">
    <property type="entry name" value="DNA helicase"/>
    <property type="match status" value="1"/>
</dbReference>
<proteinExistence type="inferred from homology"/>
<evidence type="ECO:0000256" key="5">
    <source>
        <dbReference type="ARBA" id="ARBA00022801"/>
    </source>
</evidence>
<dbReference type="SUPFAM" id="SSF50249">
    <property type="entry name" value="Nucleic acid-binding proteins"/>
    <property type="match status" value="1"/>
</dbReference>
<dbReference type="GO" id="GO:0016787">
    <property type="term" value="F:hydrolase activity"/>
    <property type="evidence" value="ECO:0007669"/>
    <property type="project" value="UniProtKB-KW"/>
</dbReference>
<keyword evidence="11" id="KW-0131">Cell cycle</keyword>
<keyword evidence="7 10" id="KW-0067">ATP-binding</keyword>
<evidence type="ECO:0000256" key="11">
    <source>
        <dbReference type="RuleBase" id="RU368064"/>
    </source>
</evidence>
<evidence type="ECO:0000259" key="13">
    <source>
        <dbReference type="PROSITE" id="PS50051"/>
    </source>
</evidence>
<comment type="catalytic activity">
    <reaction evidence="11">
        <text>ATP + H2O = ADP + phosphate + H(+)</text>
        <dbReference type="Rhea" id="RHEA:13065"/>
        <dbReference type="ChEBI" id="CHEBI:15377"/>
        <dbReference type="ChEBI" id="CHEBI:15378"/>
        <dbReference type="ChEBI" id="CHEBI:30616"/>
        <dbReference type="ChEBI" id="CHEBI:43474"/>
        <dbReference type="ChEBI" id="CHEBI:456216"/>
        <dbReference type="EC" id="3.6.4.12"/>
    </reaction>
</comment>
<comment type="caution">
    <text evidence="14">The sequence shown here is derived from an EMBL/GenBank/DDBJ whole genome shotgun (WGS) entry which is preliminary data.</text>
</comment>
<dbReference type="GO" id="GO:0005524">
    <property type="term" value="F:ATP binding"/>
    <property type="evidence" value="ECO:0007669"/>
    <property type="project" value="UniProtKB-UniRule"/>
</dbReference>
<dbReference type="InterPro" id="IPR018525">
    <property type="entry name" value="MCM_CS"/>
</dbReference>
<gene>
    <name evidence="14" type="ORF">MOQ_001440</name>
</gene>
<dbReference type="Gene3D" id="2.40.50.140">
    <property type="entry name" value="Nucleic acid-binding proteins"/>
    <property type="match status" value="1"/>
</dbReference>
<dbReference type="OrthoDB" id="1744952at2759"/>
<dbReference type="PROSITE" id="PS50051">
    <property type="entry name" value="MCM_2"/>
    <property type="match status" value="1"/>
</dbReference>
<evidence type="ECO:0000313" key="14">
    <source>
        <dbReference type="EMBL" id="EKF38352.1"/>
    </source>
</evidence>
<name>K2PB72_TRYCR</name>
<sequence length="777" mass="86423">MNVVSLVAETNVPREEPPVVVEVDGDGGRVRDAMYVFLSRLVDPSFRSAATPSIDLQYIVRQLERISTCVDWSTCVVRWGDFSHFDEDASTAIEFDYQRFAPFIDLALHQVLSQYYAEDYANRGKCSPSLVFSCVPRCLGIRAVRASMVGQLCSIKGVVTRTSQVRPELIVGVFRCNDCGTESQPVLQPFHYTEPPACRDPQCENKSRFQLVPTHPQTRFGDWQKIRLQEDTNNIPAGCVPRTMELIARNDGVEVAKPGDRIIAVGCPIVVPEVAKLLGQAHRREVQREMSGVQRAQQEAQQEMEGATGLRALGVRELKYRMCFLATTITDANGDDRKMTEAVKDSTDGAAEREYVRLTPAEIEKVRLMRGHDNLLKALTNCVAPNIFKHDVVKLGLLLQMVGGVSKSTLEQIGLRGDINVCIVGDPSTAKSQFLKWVASNVSRGVYTSGKASTASGLTATVTRDADTGDRTIEAGALMLSDRGVCCIDEFDKMDVKDQVAIHEAMEQQTISIAKAGIKATLSARTSLLAAMNPIGGKYDRRKPLQKNVAMTAPIMSRFDLMFVIVDESSDDADYAIADQLLRLHRFGDRAVRPPFSTGDFQLYLRYTRSLTPRLKEESVQLIVAAYRDMRLQDSLSNRSKVYRVTTRLLESIIRLSEAVAKLYMSEDVKPAHVEVALELMRQSLSTLDMTEVELVGISDPFEAASEGVKAEPLDQQQQQQQDMPQATAGEQSMTARRKGERRQLLLPHQHLPLERRLSVLIITLVLLTASLQDCNH</sequence>
<dbReference type="SMART" id="SM00350">
    <property type="entry name" value="MCM"/>
    <property type="match status" value="1"/>
</dbReference>
<evidence type="ECO:0000256" key="10">
    <source>
        <dbReference type="RuleBase" id="RU004070"/>
    </source>
</evidence>
<comment type="function">
    <text evidence="11">Acts as component of the MCM2-7 complex (MCM complex) which is the replicative helicase essential for 'once per cell cycle' DNA replication initiation and elongation in eukaryotic cells. The active ATPase sites in the MCM2-7 ring are formed through the interaction surfaces of two neighboring subunits such that a critical structure of a conserved arginine finger motif is provided in trans relative to the ATP-binding site of the Walker A box of the adjacent subunit. The six ATPase active sites, however, are likely to contribute differentially to the complex helicase activity.</text>
</comment>
<dbReference type="SUPFAM" id="SSF52540">
    <property type="entry name" value="P-loop containing nucleoside triphosphate hydrolases"/>
    <property type="match status" value="1"/>
</dbReference>
<dbReference type="InterPro" id="IPR012340">
    <property type="entry name" value="NA-bd_OB-fold"/>
</dbReference>
<feature type="compositionally biased region" description="Polar residues" evidence="12">
    <location>
        <begin position="723"/>
        <end position="735"/>
    </location>
</feature>
<evidence type="ECO:0000256" key="6">
    <source>
        <dbReference type="ARBA" id="ARBA00022806"/>
    </source>
</evidence>
<reference evidence="14 15" key="1">
    <citation type="journal article" date="2012" name="BMC Genomics">
        <title>Comparative genomic analysis of human infective Trypanosoma cruzi lineages with the bat-restricted subspecies T. cruzi marinkellei.</title>
        <authorList>
            <person name="Franzen O."/>
            <person name="Talavera-Lopez C."/>
            <person name="Ochaya S."/>
            <person name="Butler C.E."/>
            <person name="Messenger L.A."/>
            <person name="Lewis M.D."/>
            <person name="Llewellyn M.S."/>
            <person name="Marinkelle C.J."/>
            <person name="Tyler K.M."/>
            <person name="Miles M.A."/>
            <person name="Andersson B."/>
        </authorList>
    </citation>
    <scope>NUCLEOTIDE SEQUENCE [LARGE SCALE GENOMIC DNA]</scope>
    <source>
        <strain evidence="14 15">B7</strain>
    </source>
</reference>
<dbReference type="Gene3D" id="3.40.50.300">
    <property type="entry name" value="P-loop containing nucleotide triphosphate hydrolases"/>
    <property type="match status" value="1"/>
</dbReference>
<dbReference type="GO" id="GO:0000727">
    <property type="term" value="P:double-strand break repair via break-induced replication"/>
    <property type="evidence" value="ECO:0007669"/>
    <property type="project" value="TreeGrafter"/>
</dbReference>
<feature type="domain" description="MCM C-terminal AAA(+) ATPase" evidence="13">
    <location>
        <begin position="375"/>
        <end position="581"/>
    </location>
</feature>
<keyword evidence="6 11" id="KW-0347">Helicase</keyword>
<comment type="subunit">
    <text evidence="11">Component of the MCM2-7 complex.</text>
</comment>
<evidence type="ECO:0000256" key="7">
    <source>
        <dbReference type="ARBA" id="ARBA00022840"/>
    </source>
</evidence>
<organism evidence="14 15">
    <name type="scientific">Trypanosoma cruzi marinkellei</name>
    <dbReference type="NCBI Taxonomy" id="85056"/>
    <lineage>
        <taxon>Eukaryota</taxon>
        <taxon>Discoba</taxon>
        <taxon>Euglenozoa</taxon>
        <taxon>Kinetoplastea</taxon>
        <taxon>Metakinetoplastina</taxon>
        <taxon>Trypanosomatida</taxon>
        <taxon>Trypanosomatidae</taxon>
        <taxon>Trypanosoma</taxon>
        <taxon>Schizotrypanum</taxon>
    </lineage>
</organism>
<dbReference type="PROSITE" id="PS00847">
    <property type="entry name" value="MCM_1"/>
    <property type="match status" value="1"/>
</dbReference>
<dbReference type="FunFam" id="3.40.50.300:FF:001327">
    <property type="entry name" value="DNA helicase"/>
    <property type="match status" value="1"/>
</dbReference>
<dbReference type="GO" id="GO:0005634">
    <property type="term" value="C:nucleus"/>
    <property type="evidence" value="ECO:0007669"/>
    <property type="project" value="UniProtKB-SubCell"/>
</dbReference>
<dbReference type="EMBL" id="AHKC01005829">
    <property type="protein sequence ID" value="EKF38352.1"/>
    <property type="molecule type" value="Genomic_DNA"/>
</dbReference>
<evidence type="ECO:0000256" key="8">
    <source>
        <dbReference type="ARBA" id="ARBA00023125"/>
    </source>
</evidence>
<dbReference type="Proteomes" id="UP000007350">
    <property type="component" value="Unassembled WGS sequence"/>
</dbReference>
<dbReference type="Pfam" id="PF17207">
    <property type="entry name" value="MCM_OB"/>
    <property type="match status" value="1"/>
</dbReference>
<keyword evidence="15" id="KW-1185">Reference proteome</keyword>
<dbReference type="InterPro" id="IPR041562">
    <property type="entry name" value="MCM_lid"/>
</dbReference>
<dbReference type="PRINTS" id="PR01657">
    <property type="entry name" value="MCMFAMILY"/>
</dbReference>
<dbReference type="InterPro" id="IPR001208">
    <property type="entry name" value="MCM_dom"/>
</dbReference>
<dbReference type="Gene3D" id="3.30.1640.10">
    <property type="entry name" value="mini-chromosome maintenance (MCM) complex, chain A, domain 1"/>
    <property type="match status" value="1"/>
</dbReference>
<dbReference type="GO" id="GO:0006270">
    <property type="term" value="P:DNA replication initiation"/>
    <property type="evidence" value="ECO:0007669"/>
    <property type="project" value="UniProtKB-UniRule"/>
</dbReference>
<evidence type="ECO:0000256" key="9">
    <source>
        <dbReference type="ARBA" id="ARBA00023242"/>
    </source>
</evidence>
<dbReference type="GO" id="GO:1902969">
    <property type="term" value="P:mitotic DNA replication"/>
    <property type="evidence" value="ECO:0007669"/>
    <property type="project" value="TreeGrafter"/>
</dbReference>
<evidence type="ECO:0000256" key="3">
    <source>
        <dbReference type="ARBA" id="ARBA00022705"/>
    </source>
</evidence>
<dbReference type="Gene3D" id="2.20.28.10">
    <property type="match status" value="1"/>
</dbReference>
<dbReference type="PRINTS" id="PR01662">
    <property type="entry name" value="MCMPROTEIN6"/>
</dbReference>
<protein>
    <recommendedName>
        <fullName evidence="11">DNA replication licensing factor MCM6</fullName>
        <ecNumber evidence="11">3.6.4.12</ecNumber>
    </recommendedName>
</protein>
<keyword evidence="4 10" id="KW-0547">Nucleotide-binding</keyword>
<evidence type="ECO:0000313" key="15">
    <source>
        <dbReference type="Proteomes" id="UP000007350"/>
    </source>
</evidence>
<evidence type="ECO:0000256" key="4">
    <source>
        <dbReference type="ARBA" id="ARBA00022741"/>
    </source>
</evidence>
<evidence type="ECO:0000256" key="1">
    <source>
        <dbReference type="ARBA" id="ARBA00004123"/>
    </source>
</evidence>
<dbReference type="EC" id="3.6.4.12" evidence="11"/>
<feature type="region of interest" description="Disordered" evidence="12">
    <location>
        <begin position="708"/>
        <end position="741"/>
    </location>
</feature>
<dbReference type="PANTHER" id="PTHR11630">
    <property type="entry name" value="DNA REPLICATION LICENSING FACTOR MCM FAMILY MEMBER"/>
    <property type="match status" value="1"/>
</dbReference>
<keyword evidence="3 11" id="KW-0235">DNA replication</keyword>
<dbReference type="PANTHER" id="PTHR11630:SF43">
    <property type="entry name" value="DNA REPLICATION LICENSING FACTOR MCM6"/>
    <property type="match status" value="1"/>
</dbReference>
<dbReference type="GO" id="GO:0042555">
    <property type="term" value="C:MCM complex"/>
    <property type="evidence" value="ECO:0007669"/>
    <property type="project" value="UniProtKB-UniRule"/>
</dbReference>
<keyword evidence="8 10" id="KW-0238">DNA-binding</keyword>
<dbReference type="InterPro" id="IPR033762">
    <property type="entry name" value="MCM_OB"/>
</dbReference>
<dbReference type="GO" id="GO:0003697">
    <property type="term" value="F:single-stranded DNA binding"/>
    <property type="evidence" value="ECO:0007669"/>
    <property type="project" value="TreeGrafter"/>
</dbReference>
<evidence type="ECO:0000256" key="2">
    <source>
        <dbReference type="ARBA" id="ARBA00008010"/>
    </source>
</evidence>
<comment type="subcellular location">
    <subcellularLocation>
        <location evidence="1 11">Nucleus</location>
    </subcellularLocation>
</comment>
<dbReference type="InterPro" id="IPR008049">
    <property type="entry name" value="MCM6"/>
</dbReference>
<dbReference type="AlphaFoldDB" id="K2PB72"/>
<accession>K2PB72</accession>
<comment type="similarity">
    <text evidence="2 10">Belongs to the MCM family.</text>
</comment>